<keyword evidence="4 6" id="KW-1133">Transmembrane helix</keyword>
<dbReference type="Pfam" id="PF02133">
    <property type="entry name" value="Transp_cyt_pur"/>
    <property type="match status" value="1"/>
</dbReference>
<comment type="caution">
    <text evidence="7">The sequence shown here is derived from an EMBL/GenBank/DDBJ whole genome shotgun (WGS) entry which is preliminary data.</text>
</comment>
<sequence>MAPSSMLTTSRGFLSLLQVSPDASPYKNPDILPLPPSRRTWSKKIFLFFWLSTAINIAEWSGASTALAVGLTVGQAIAVNAISTLIICLGLVINGHGGGKWHVPFAIINRTGWGIRGSWFALLSRIILSCCWYGVEGWYGGQMVKIMIGSIWPSFYNMKNTFGPNAGMKTNEFISFIIFWTVSLPLFLLKPEQYRGPAILSSVVVTIAAFAIFIWALAKQGNAGPLWSNPEDVYGIGRLTGSQLSWTMMRMITSGIGGWAGGILYQSDFSRYAVNPGDQMYGQMFIIPVCLLGSNILGIVTTSCARGFYPDEPLLWRLYDLLEAIQTHSGPGARAAVFFAAFAFFLSQLCVNVVACGVVGGMDLAALLPRYIDIRRGSFIIAIIGICINPWKILNTANSFISAISGYAVFLGPLTGIMIAEYHLVRRRRIKLSHLFEPSSSSDYWFWHGVNWKAPLAWVLGVWPSMPGFCASVTPSKVQVSDTWMHVYYMSWLLGFFISASVWMLLNTIQPPPGIGEVDEKDVFGTFGPAEAEIMNVAKNAKGDGFGSDKGSLHSQEV</sequence>
<dbReference type="InterPro" id="IPR045225">
    <property type="entry name" value="Uracil/uridine/allantoin_perm"/>
</dbReference>
<feature type="transmembrane region" description="Helical" evidence="6">
    <location>
        <begin position="244"/>
        <end position="265"/>
    </location>
</feature>
<organism evidence="7 8">
    <name type="scientific">Tetrapyrgos nigripes</name>
    <dbReference type="NCBI Taxonomy" id="182062"/>
    <lineage>
        <taxon>Eukaryota</taxon>
        <taxon>Fungi</taxon>
        <taxon>Dikarya</taxon>
        <taxon>Basidiomycota</taxon>
        <taxon>Agaricomycotina</taxon>
        <taxon>Agaricomycetes</taxon>
        <taxon>Agaricomycetidae</taxon>
        <taxon>Agaricales</taxon>
        <taxon>Marasmiineae</taxon>
        <taxon>Marasmiaceae</taxon>
        <taxon>Tetrapyrgos</taxon>
    </lineage>
</organism>
<feature type="transmembrane region" description="Helical" evidence="6">
    <location>
        <begin position="486"/>
        <end position="506"/>
    </location>
</feature>
<dbReference type="PANTHER" id="PTHR30618">
    <property type="entry name" value="NCS1 FAMILY PURINE/PYRIMIDINE TRANSPORTER"/>
    <property type="match status" value="1"/>
</dbReference>
<feature type="transmembrane region" description="Helical" evidence="6">
    <location>
        <begin position="377"/>
        <end position="394"/>
    </location>
</feature>
<evidence type="ECO:0000256" key="4">
    <source>
        <dbReference type="ARBA" id="ARBA00022989"/>
    </source>
</evidence>
<dbReference type="EMBL" id="JAACJM010000056">
    <property type="protein sequence ID" value="KAF5355529.1"/>
    <property type="molecule type" value="Genomic_DNA"/>
</dbReference>
<feature type="transmembrane region" description="Helical" evidence="6">
    <location>
        <begin position="113"/>
        <end position="135"/>
    </location>
</feature>
<comment type="subcellular location">
    <subcellularLocation>
        <location evidence="1">Membrane</location>
        <topology evidence="1">Multi-pass membrane protein</topology>
    </subcellularLocation>
</comment>
<evidence type="ECO:0000256" key="6">
    <source>
        <dbReference type="SAM" id="Phobius"/>
    </source>
</evidence>
<feature type="transmembrane region" description="Helical" evidence="6">
    <location>
        <begin position="285"/>
        <end position="309"/>
    </location>
</feature>
<evidence type="ECO:0000313" key="7">
    <source>
        <dbReference type="EMBL" id="KAF5355529.1"/>
    </source>
</evidence>
<evidence type="ECO:0000256" key="3">
    <source>
        <dbReference type="ARBA" id="ARBA00022692"/>
    </source>
</evidence>
<evidence type="ECO:0000256" key="5">
    <source>
        <dbReference type="ARBA" id="ARBA00023136"/>
    </source>
</evidence>
<keyword evidence="5 6" id="KW-0472">Membrane</keyword>
<dbReference type="AlphaFoldDB" id="A0A8H5G085"/>
<feature type="transmembrane region" description="Helical" evidence="6">
    <location>
        <begin position="198"/>
        <end position="218"/>
    </location>
</feature>
<reference evidence="7 8" key="1">
    <citation type="journal article" date="2020" name="ISME J.">
        <title>Uncovering the hidden diversity of litter-decomposition mechanisms in mushroom-forming fungi.</title>
        <authorList>
            <person name="Floudas D."/>
            <person name="Bentzer J."/>
            <person name="Ahren D."/>
            <person name="Johansson T."/>
            <person name="Persson P."/>
            <person name="Tunlid A."/>
        </authorList>
    </citation>
    <scope>NUCLEOTIDE SEQUENCE [LARGE SCALE GENOMIC DNA]</scope>
    <source>
        <strain evidence="7 8">CBS 291.85</strain>
    </source>
</reference>
<dbReference type="GO" id="GO:0005886">
    <property type="term" value="C:plasma membrane"/>
    <property type="evidence" value="ECO:0007669"/>
    <property type="project" value="TreeGrafter"/>
</dbReference>
<feature type="transmembrane region" description="Helical" evidence="6">
    <location>
        <begin position="336"/>
        <end position="365"/>
    </location>
</feature>
<protein>
    <submittedName>
        <fullName evidence="7">Uncharacterized protein</fullName>
    </submittedName>
</protein>
<feature type="transmembrane region" description="Helical" evidence="6">
    <location>
        <begin position="173"/>
        <end position="189"/>
    </location>
</feature>
<dbReference type="GO" id="GO:0015205">
    <property type="term" value="F:nucleobase transmembrane transporter activity"/>
    <property type="evidence" value="ECO:0007669"/>
    <property type="project" value="TreeGrafter"/>
</dbReference>
<gene>
    <name evidence="7" type="ORF">D9758_006360</name>
</gene>
<keyword evidence="3 6" id="KW-0812">Transmembrane</keyword>
<dbReference type="InterPro" id="IPR001248">
    <property type="entry name" value="Pur-cyt_permease"/>
</dbReference>
<dbReference type="PANTHER" id="PTHR30618:SF15">
    <property type="entry name" value="NICOTINAMIDE RIBOSIDE TRANSPORTER 1-RELATED"/>
    <property type="match status" value="1"/>
</dbReference>
<evidence type="ECO:0000256" key="2">
    <source>
        <dbReference type="ARBA" id="ARBA00008974"/>
    </source>
</evidence>
<dbReference type="Gene3D" id="1.10.4160.10">
    <property type="entry name" value="Hydantoin permease"/>
    <property type="match status" value="1"/>
</dbReference>
<dbReference type="Proteomes" id="UP000559256">
    <property type="component" value="Unassembled WGS sequence"/>
</dbReference>
<feature type="transmembrane region" description="Helical" evidence="6">
    <location>
        <begin position="400"/>
        <end position="424"/>
    </location>
</feature>
<comment type="similarity">
    <text evidence="2">Belongs to the purine-cytosine permease (2.A.39) family.</text>
</comment>
<proteinExistence type="inferred from homology"/>
<evidence type="ECO:0000313" key="8">
    <source>
        <dbReference type="Proteomes" id="UP000559256"/>
    </source>
</evidence>
<keyword evidence="8" id="KW-1185">Reference proteome</keyword>
<dbReference type="OrthoDB" id="2018619at2759"/>
<feature type="transmembrane region" description="Helical" evidence="6">
    <location>
        <begin position="69"/>
        <end position="93"/>
    </location>
</feature>
<accession>A0A8H5G085</accession>
<name>A0A8H5G085_9AGAR</name>
<evidence type="ECO:0000256" key="1">
    <source>
        <dbReference type="ARBA" id="ARBA00004141"/>
    </source>
</evidence>
<feature type="transmembrane region" description="Helical" evidence="6">
    <location>
        <begin position="45"/>
        <end position="63"/>
    </location>
</feature>